<evidence type="ECO:0000256" key="2">
    <source>
        <dbReference type="SAM" id="Phobius"/>
    </source>
</evidence>
<evidence type="ECO:0000256" key="1">
    <source>
        <dbReference type="SAM" id="MobiDB-lite"/>
    </source>
</evidence>
<feature type="transmembrane region" description="Helical" evidence="2">
    <location>
        <begin position="238"/>
        <end position="259"/>
    </location>
</feature>
<accession>A0AAD3MCA8</accession>
<keyword evidence="2" id="KW-0472">Membrane</keyword>
<evidence type="ECO:0000313" key="5">
    <source>
        <dbReference type="Proteomes" id="UP001279410"/>
    </source>
</evidence>
<keyword evidence="2" id="KW-1133">Transmembrane helix</keyword>
<dbReference type="AlphaFoldDB" id="A0AAD3MCA8"/>
<feature type="region of interest" description="Disordered" evidence="1">
    <location>
        <begin position="16"/>
        <end position="80"/>
    </location>
</feature>
<gene>
    <name evidence="4" type="ORF">AKAME5_000438800</name>
</gene>
<sequence length="292" mass="30992">MNSVFLVLVVLTGSPQTRGQSSALPPALPSHVGTSASPDLTQNPGNEVPKWTHNPAGRDETSTETTTITKTEGTVRSQSVTSAAFKSHLLSTSSAAATSQHTNKAFVMTTREGAASSSAAAAADGLSSTPTLQSTTPLFHISTTESKTLPTRGPPTTFSPQPTHTLRDTISTAHLSTTQPQSESVTTAATQTTGHPLTSAPGRGPAGPTHQEIPPELNVGDEDLKGPRYRSSSPLDPLLAGLLSVFIVTTAIVFVILFIKFRQRTNHPEFHRLQDLPMDDLMEDTPLSRYTY</sequence>
<proteinExistence type="predicted"/>
<feature type="compositionally biased region" description="Low complexity" evidence="1">
    <location>
        <begin position="63"/>
        <end position="74"/>
    </location>
</feature>
<feature type="compositionally biased region" description="Polar residues" evidence="1">
    <location>
        <begin position="145"/>
        <end position="196"/>
    </location>
</feature>
<evidence type="ECO:0000313" key="4">
    <source>
        <dbReference type="EMBL" id="GLD51309.1"/>
    </source>
</evidence>
<organism evidence="4 5">
    <name type="scientific">Lates japonicus</name>
    <name type="common">Japanese lates</name>
    <dbReference type="NCBI Taxonomy" id="270547"/>
    <lineage>
        <taxon>Eukaryota</taxon>
        <taxon>Metazoa</taxon>
        <taxon>Chordata</taxon>
        <taxon>Craniata</taxon>
        <taxon>Vertebrata</taxon>
        <taxon>Euteleostomi</taxon>
        <taxon>Actinopterygii</taxon>
        <taxon>Neopterygii</taxon>
        <taxon>Teleostei</taxon>
        <taxon>Neoteleostei</taxon>
        <taxon>Acanthomorphata</taxon>
        <taxon>Carangaria</taxon>
        <taxon>Carangaria incertae sedis</taxon>
        <taxon>Centropomidae</taxon>
        <taxon>Lates</taxon>
    </lineage>
</organism>
<keyword evidence="3" id="KW-0732">Signal</keyword>
<comment type="caution">
    <text evidence="4">The sequence shown here is derived from an EMBL/GenBank/DDBJ whole genome shotgun (WGS) entry which is preliminary data.</text>
</comment>
<evidence type="ECO:0000256" key="3">
    <source>
        <dbReference type="SAM" id="SignalP"/>
    </source>
</evidence>
<name>A0AAD3MCA8_LATJO</name>
<dbReference type="Proteomes" id="UP001279410">
    <property type="component" value="Unassembled WGS sequence"/>
</dbReference>
<protein>
    <submittedName>
        <fullName evidence="4">Nucleoporin NSP1-like protein</fullName>
    </submittedName>
</protein>
<keyword evidence="2" id="KW-0812">Transmembrane</keyword>
<feature type="compositionally biased region" description="Polar residues" evidence="1">
    <location>
        <begin position="32"/>
        <end position="45"/>
    </location>
</feature>
<feature type="chain" id="PRO_5042122976" evidence="3">
    <location>
        <begin position="20"/>
        <end position="292"/>
    </location>
</feature>
<feature type="region of interest" description="Disordered" evidence="1">
    <location>
        <begin position="145"/>
        <end position="224"/>
    </location>
</feature>
<feature type="signal peptide" evidence="3">
    <location>
        <begin position="1"/>
        <end position="19"/>
    </location>
</feature>
<keyword evidence="5" id="KW-1185">Reference proteome</keyword>
<dbReference type="EMBL" id="BRZM01000010">
    <property type="protein sequence ID" value="GLD51309.1"/>
    <property type="molecule type" value="Genomic_DNA"/>
</dbReference>
<reference evidence="4" key="1">
    <citation type="submission" date="2022-08" db="EMBL/GenBank/DDBJ databases">
        <title>Genome sequencing of akame (Lates japonicus).</title>
        <authorList>
            <person name="Hashiguchi Y."/>
            <person name="Takahashi H."/>
        </authorList>
    </citation>
    <scope>NUCLEOTIDE SEQUENCE</scope>
    <source>
        <strain evidence="4">Kochi</strain>
    </source>
</reference>